<reference evidence="2" key="1">
    <citation type="submission" date="2014-11" db="EMBL/GenBank/DDBJ databases">
        <authorList>
            <person name="Amaro Gonzalez C."/>
        </authorList>
    </citation>
    <scope>NUCLEOTIDE SEQUENCE</scope>
</reference>
<name>A0A0E9Y0L0_ANGAN</name>
<sequence length="21" mass="2405">MKNLEKSLKFKMQIPGPGKVM</sequence>
<feature type="region of interest" description="Disordered" evidence="1">
    <location>
        <begin position="1"/>
        <end position="21"/>
    </location>
</feature>
<protein>
    <submittedName>
        <fullName evidence="2">Uncharacterized protein</fullName>
    </submittedName>
</protein>
<evidence type="ECO:0000256" key="1">
    <source>
        <dbReference type="SAM" id="MobiDB-lite"/>
    </source>
</evidence>
<dbReference type="AlphaFoldDB" id="A0A0E9Y0L0"/>
<accession>A0A0E9Y0L0</accession>
<reference evidence="2" key="2">
    <citation type="journal article" date="2015" name="Fish Shellfish Immunol.">
        <title>Early steps in the European eel (Anguilla anguilla)-Vibrio vulnificus interaction in the gills: Role of the RtxA13 toxin.</title>
        <authorList>
            <person name="Callol A."/>
            <person name="Pajuelo D."/>
            <person name="Ebbesson L."/>
            <person name="Teles M."/>
            <person name="MacKenzie S."/>
            <person name="Amaro C."/>
        </authorList>
    </citation>
    <scope>NUCLEOTIDE SEQUENCE</scope>
</reference>
<organism evidence="2">
    <name type="scientific">Anguilla anguilla</name>
    <name type="common">European freshwater eel</name>
    <name type="synonym">Muraena anguilla</name>
    <dbReference type="NCBI Taxonomy" id="7936"/>
    <lineage>
        <taxon>Eukaryota</taxon>
        <taxon>Metazoa</taxon>
        <taxon>Chordata</taxon>
        <taxon>Craniata</taxon>
        <taxon>Vertebrata</taxon>
        <taxon>Euteleostomi</taxon>
        <taxon>Actinopterygii</taxon>
        <taxon>Neopterygii</taxon>
        <taxon>Teleostei</taxon>
        <taxon>Anguilliformes</taxon>
        <taxon>Anguillidae</taxon>
        <taxon>Anguilla</taxon>
    </lineage>
</organism>
<proteinExistence type="predicted"/>
<evidence type="ECO:0000313" key="2">
    <source>
        <dbReference type="EMBL" id="JAI07469.1"/>
    </source>
</evidence>
<dbReference type="EMBL" id="GBXM01001109">
    <property type="protein sequence ID" value="JAI07469.1"/>
    <property type="molecule type" value="Transcribed_RNA"/>
</dbReference>